<dbReference type="GO" id="GO:0016020">
    <property type="term" value="C:membrane"/>
    <property type="evidence" value="ECO:0007669"/>
    <property type="project" value="InterPro"/>
</dbReference>
<dbReference type="Pfam" id="PF01674">
    <property type="entry name" value="Lipase_2"/>
    <property type="match status" value="1"/>
</dbReference>
<dbReference type="InterPro" id="IPR035892">
    <property type="entry name" value="C2_domain_sf"/>
</dbReference>
<keyword evidence="5" id="KW-1185">Reference proteome</keyword>
<dbReference type="PANTHER" id="PTHR32015">
    <property type="entry name" value="FASTING INDUCED LIPASE"/>
    <property type="match status" value="1"/>
</dbReference>
<dbReference type="AlphaFoldDB" id="A0AAD4MTS8"/>
<comment type="caution">
    <text evidence="4">The sequence shown here is derived from an EMBL/GenBank/DDBJ whole genome shotgun (WGS) entry which is preliminary data.</text>
</comment>
<dbReference type="InterPro" id="IPR000008">
    <property type="entry name" value="C2_dom"/>
</dbReference>
<evidence type="ECO:0000313" key="5">
    <source>
        <dbReference type="Proteomes" id="UP001201812"/>
    </source>
</evidence>
<sequence length="645" mass="72353">MYLIYYSLFIIHALLHVANARFATEFEEFIESKLAEDLAKEANTAKTNPQQYSPVVTGRAESQTLNLNHFTREDLLKSEYEVSKFNIIKNGDVIKDIEEVGELPVKELIAFGGRTNTDEKYGDRRVVILAHGQGNYAGQLHNLRNTLMTDAHYKESEIFGISVGGACGIKRQLLEGTYWRETGIWHGVLNSILPRGPLICLYVRQLRKFIEYVYDYTLQHWKGDQTDYKIDIIGYSMGVLMTRKAILGGPCVEDVKIDLGLPLTNKIHTYIAVAGPINGSRLCIYSKAEKIAKKISPSCDLLKGFHPDSAFLKDINLIQRQKPLGGKTYPDIELTKGGYEGKYRFSFTSFAQDKVVGYHRVGGMGFAGSQRIQDNEEVFNGHGLIVHKRAKFIAAMLQHPDVVQKACEEAPKLKNNTEKFRDDLKNGPLSLTLGYPFYVDIKEVIKKLEEVPGVSQVSPIFNDIQTGTTNGRNDGHVGRTHSVLKKALKKVVKHVNGQEPILGEICFSLSYWAATGTLSISNMEGKNLRAMDKGKTSDPYVIAQLYDGKDVLTGEESDLVKKNLNPIFKKNLSLKVPRNTKMDKVHLKLSVWDEDTAKDDFIGKVIIAPIELNLESVTPAGHDHWKEMMHTKTPVARCHPLTKGK</sequence>
<dbReference type="GO" id="GO:0016042">
    <property type="term" value="P:lipid catabolic process"/>
    <property type="evidence" value="ECO:0007669"/>
    <property type="project" value="InterPro"/>
</dbReference>
<organism evidence="4 5">
    <name type="scientific">Ditylenchus destructor</name>
    <dbReference type="NCBI Taxonomy" id="166010"/>
    <lineage>
        <taxon>Eukaryota</taxon>
        <taxon>Metazoa</taxon>
        <taxon>Ecdysozoa</taxon>
        <taxon>Nematoda</taxon>
        <taxon>Chromadorea</taxon>
        <taxon>Rhabditida</taxon>
        <taxon>Tylenchina</taxon>
        <taxon>Tylenchomorpha</taxon>
        <taxon>Sphaerularioidea</taxon>
        <taxon>Anguinidae</taxon>
        <taxon>Anguininae</taxon>
        <taxon>Ditylenchus</taxon>
    </lineage>
</organism>
<dbReference type="Gene3D" id="2.60.40.150">
    <property type="entry name" value="C2 domain"/>
    <property type="match status" value="1"/>
</dbReference>
<dbReference type="SMART" id="SM00239">
    <property type="entry name" value="C2"/>
    <property type="match status" value="1"/>
</dbReference>
<dbReference type="PANTHER" id="PTHR32015:SF3">
    <property type="entry name" value="TRIACYLGLYCEROL LIPASE"/>
    <property type="match status" value="1"/>
</dbReference>
<dbReference type="Gene3D" id="3.40.50.1820">
    <property type="entry name" value="alpha/beta hydrolase"/>
    <property type="match status" value="1"/>
</dbReference>
<dbReference type="SUPFAM" id="SSF49562">
    <property type="entry name" value="C2 domain (Calcium/lipid-binding domain, CaLB)"/>
    <property type="match status" value="1"/>
</dbReference>
<dbReference type="InterPro" id="IPR001565">
    <property type="entry name" value="Synaptotagmin"/>
</dbReference>
<name>A0AAD4MTS8_9BILA</name>
<evidence type="ECO:0000313" key="4">
    <source>
        <dbReference type="EMBL" id="KAI1703784.1"/>
    </source>
</evidence>
<evidence type="ECO:0000259" key="3">
    <source>
        <dbReference type="PROSITE" id="PS50004"/>
    </source>
</evidence>
<dbReference type="Pfam" id="PF00168">
    <property type="entry name" value="C2"/>
    <property type="match status" value="1"/>
</dbReference>
<keyword evidence="2" id="KW-0732">Signal</keyword>
<protein>
    <submittedName>
        <fullName evidence="4">Lipase (Class 2) domain-containing protein</fullName>
    </submittedName>
</protein>
<dbReference type="Proteomes" id="UP001201812">
    <property type="component" value="Unassembled WGS sequence"/>
</dbReference>
<feature type="signal peptide" evidence="2">
    <location>
        <begin position="1"/>
        <end position="20"/>
    </location>
</feature>
<dbReference type="EMBL" id="JAKKPZ010000077">
    <property type="protein sequence ID" value="KAI1703784.1"/>
    <property type="molecule type" value="Genomic_DNA"/>
</dbReference>
<accession>A0AAD4MTS8</accession>
<gene>
    <name evidence="4" type="ORF">DdX_14723</name>
</gene>
<keyword evidence="1" id="KW-0677">Repeat</keyword>
<evidence type="ECO:0000256" key="1">
    <source>
        <dbReference type="ARBA" id="ARBA00022737"/>
    </source>
</evidence>
<dbReference type="PROSITE" id="PS50004">
    <property type="entry name" value="C2"/>
    <property type="match status" value="1"/>
</dbReference>
<dbReference type="GO" id="GO:0016298">
    <property type="term" value="F:lipase activity"/>
    <property type="evidence" value="ECO:0007669"/>
    <property type="project" value="TreeGrafter"/>
</dbReference>
<proteinExistence type="predicted"/>
<feature type="chain" id="PRO_5042030411" evidence="2">
    <location>
        <begin position="21"/>
        <end position="645"/>
    </location>
</feature>
<evidence type="ECO:0000256" key="2">
    <source>
        <dbReference type="SAM" id="SignalP"/>
    </source>
</evidence>
<dbReference type="SUPFAM" id="SSF53474">
    <property type="entry name" value="alpha/beta-Hydrolases"/>
    <property type="match status" value="1"/>
</dbReference>
<dbReference type="InterPro" id="IPR002918">
    <property type="entry name" value="Lipase_EstA/Esterase_EstB"/>
</dbReference>
<dbReference type="InterPro" id="IPR029058">
    <property type="entry name" value="AB_hydrolase_fold"/>
</dbReference>
<feature type="domain" description="C2" evidence="3">
    <location>
        <begin position="501"/>
        <end position="626"/>
    </location>
</feature>
<reference evidence="4" key="1">
    <citation type="submission" date="2022-01" db="EMBL/GenBank/DDBJ databases">
        <title>Genome Sequence Resource for Two Populations of Ditylenchus destructor, the Migratory Endoparasitic Phytonematode.</title>
        <authorList>
            <person name="Zhang H."/>
            <person name="Lin R."/>
            <person name="Xie B."/>
        </authorList>
    </citation>
    <scope>NUCLEOTIDE SEQUENCE</scope>
    <source>
        <strain evidence="4">BazhouSP</strain>
    </source>
</reference>
<dbReference type="PRINTS" id="PR00399">
    <property type="entry name" value="SYNAPTOTAGMN"/>
</dbReference>